<gene>
    <name evidence="3" type="ORF">SAMN05421819_3837</name>
</gene>
<dbReference type="AlphaFoldDB" id="A0A1H6BM53"/>
<evidence type="ECO:0000256" key="1">
    <source>
        <dbReference type="SAM" id="SignalP"/>
    </source>
</evidence>
<reference evidence="3 4" key="1">
    <citation type="submission" date="2016-10" db="EMBL/GenBank/DDBJ databases">
        <authorList>
            <person name="de Groot N.N."/>
        </authorList>
    </citation>
    <scope>NUCLEOTIDE SEQUENCE [LARGE SCALE GENOMIC DNA]</scope>
    <source>
        <strain evidence="3 4">DSM 22489</strain>
    </source>
</reference>
<feature type="chain" id="PRO_5009293865" evidence="1">
    <location>
        <begin position="21"/>
        <end position="484"/>
    </location>
</feature>
<dbReference type="Gene3D" id="3.40.710.10">
    <property type="entry name" value="DD-peptidase/beta-lactamase superfamily"/>
    <property type="match status" value="1"/>
</dbReference>
<dbReference type="InterPro" id="IPR001466">
    <property type="entry name" value="Beta-lactam-related"/>
</dbReference>
<dbReference type="Proteomes" id="UP000236728">
    <property type="component" value="Unassembled WGS sequence"/>
</dbReference>
<dbReference type="Pfam" id="PF00144">
    <property type="entry name" value="Beta-lactamase"/>
    <property type="match status" value="1"/>
</dbReference>
<dbReference type="InterPro" id="IPR012338">
    <property type="entry name" value="Beta-lactam/transpept-like"/>
</dbReference>
<proteinExistence type="predicted"/>
<keyword evidence="1" id="KW-0732">Signal</keyword>
<dbReference type="PANTHER" id="PTHR46825:SF9">
    <property type="entry name" value="BETA-LACTAMASE-RELATED DOMAIN-CONTAINING PROTEIN"/>
    <property type="match status" value="1"/>
</dbReference>
<keyword evidence="4" id="KW-1185">Reference proteome</keyword>
<dbReference type="InterPro" id="IPR050491">
    <property type="entry name" value="AmpC-like"/>
</dbReference>
<dbReference type="RefSeq" id="WP_103934683.1">
    <property type="nucleotide sequence ID" value="NZ_FNVA01000007.1"/>
</dbReference>
<protein>
    <submittedName>
        <fullName evidence="3">CubicO group peptidase, beta-lactamase class C family</fullName>
    </submittedName>
</protein>
<name>A0A1H6BM53_9BACT</name>
<dbReference type="OrthoDB" id="9803467at2"/>
<evidence type="ECO:0000259" key="2">
    <source>
        <dbReference type="Pfam" id="PF00144"/>
    </source>
</evidence>
<feature type="domain" description="Beta-lactamase-related" evidence="2">
    <location>
        <begin position="33"/>
        <end position="339"/>
    </location>
</feature>
<organism evidence="3 4">
    <name type="scientific">Bryocella elongata</name>
    <dbReference type="NCBI Taxonomy" id="863522"/>
    <lineage>
        <taxon>Bacteria</taxon>
        <taxon>Pseudomonadati</taxon>
        <taxon>Acidobacteriota</taxon>
        <taxon>Terriglobia</taxon>
        <taxon>Terriglobales</taxon>
        <taxon>Acidobacteriaceae</taxon>
        <taxon>Bryocella</taxon>
    </lineage>
</organism>
<dbReference type="EMBL" id="FNVA01000007">
    <property type="protein sequence ID" value="SEG61781.1"/>
    <property type="molecule type" value="Genomic_DNA"/>
</dbReference>
<accession>A0A1H6BM53</accession>
<dbReference type="SUPFAM" id="SSF56601">
    <property type="entry name" value="beta-lactamase/transpeptidase-like"/>
    <property type="match status" value="1"/>
</dbReference>
<dbReference type="PANTHER" id="PTHR46825">
    <property type="entry name" value="D-ALANYL-D-ALANINE-CARBOXYPEPTIDASE/ENDOPEPTIDASE AMPH"/>
    <property type="match status" value="1"/>
</dbReference>
<feature type="signal peptide" evidence="1">
    <location>
        <begin position="1"/>
        <end position="20"/>
    </location>
</feature>
<evidence type="ECO:0000313" key="4">
    <source>
        <dbReference type="Proteomes" id="UP000236728"/>
    </source>
</evidence>
<sequence length="484" mass="52544">MRAIACGLLFVFFVNGFTHAQLPADSRAKVETLATETLRTSGVPSASVGIVSEGEVSFTQAFGLAHVSPDVKASAAMAYPIGSISKQFTSAALLLLQQEGKLSLDDKVGKYFPELTRSNDITIRNLLTMTSGYEDNAPQDYIIPSWLKPVDPLTLVRQWAEKPLDFEPGTDWQYSNTNYVVAGLIVEKVTGQPLMKFLRERIFTPLKLEGIVNTYTEREKLEVTGYVSYAMAPVREQALEGTGWCQGDGDLAMPVATLLKWDLSIMNQTLLKPESYKELETPFVLKDGRDSGYGLGINVRMVNGHRMISHSGEVGGFVSDNVMYPEDHFAVAVLTNEVAASAAAKIANGVTGAMIPAVSPAKKESGNRGDSPRRFEAVPETGVLKGFGAKLATILDELEKRKIDRKLFTFDCNAYFSADALKDFSGTLTPYGPVTNAILTGSAQRGGMTFAAYAVSFEHGPPVRVTLYLQPDGAIEQLLVTGKL</sequence>
<evidence type="ECO:0000313" key="3">
    <source>
        <dbReference type="EMBL" id="SEG61781.1"/>
    </source>
</evidence>